<name>A0A381V992_9ZZZZ</name>
<evidence type="ECO:0000256" key="3">
    <source>
        <dbReference type="ARBA" id="ARBA00022692"/>
    </source>
</evidence>
<sequence>MQQPGNFNASLEKVAKVSFYVFIGVVVCSGLYLVRGALFPFVLGIVLTYILNPFVNFFEQFIPLKNAKPKLARALSLVIVTFTAFLIIAGCLLLVIPPMFKQSSELITNIPSLITDARTTVESWNEEYASNIPEEVRVEIDRLLENGGEILLGAFSGLVGRTAVAAVHALTLVVGLVVLPLFVFYFLKDREVVRESFVEVFPTDTQIHVVYVLRILNRIIGAYVRAQFTLAAVVWVFISIGLMLMGVKYAILLGAVAGIFELVPIVGAWLAVIPTIIVVLSTSPEKIVWVLLLYLGVQLFQGALIVPRIQSFAMKLHPLMILVSIVVGSEIAGLWGVVLGPPIAASIKELLIYFSNPPRYGISMEEEEVLEKEIED</sequence>
<evidence type="ECO:0000256" key="4">
    <source>
        <dbReference type="ARBA" id="ARBA00022989"/>
    </source>
</evidence>
<keyword evidence="3 6" id="KW-0812">Transmembrane</keyword>
<evidence type="ECO:0008006" key="8">
    <source>
        <dbReference type="Google" id="ProtNLM"/>
    </source>
</evidence>
<reference evidence="7" key="1">
    <citation type="submission" date="2018-05" db="EMBL/GenBank/DDBJ databases">
        <authorList>
            <person name="Lanie J.A."/>
            <person name="Ng W.-L."/>
            <person name="Kazmierczak K.M."/>
            <person name="Andrzejewski T.M."/>
            <person name="Davidsen T.M."/>
            <person name="Wayne K.J."/>
            <person name="Tettelin H."/>
            <person name="Glass J.I."/>
            <person name="Rusch D."/>
            <person name="Podicherti R."/>
            <person name="Tsui H.-C.T."/>
            <person name="Winkler M.E."/>
        </authorList>
    </citation>
    <scope>NUCLEOTIDE SEQUENCE</scope>
</reference>
<feature type="transmembrane region" description="Helical" evidence="6">
    <location>
        <begin position="319"/>
        <end position="339"/>
    </location>
</feature>
<feature type="transmembrane region" description="Helical" evidence="6">
    <location>
        <begin position="74"/>
        <end position="96"/>
    </location>
</feature>
<dbReference type="AlphaFoldDB" id="A0A381V992"/>
<feature type="transmembrane region" description="Helical" evidence="6">
    <location>
        <begin position="165"/>
        <end position="187"/>
    </location>
</feature>
<feature type="transmembrane region" description="Helical" evidence="6">
    <location>
        <begin position="17"/>
        <end position="35"/>
    </location>
</feature>
<dbReference type="PANTHER" id="PTHR21716">
    <property type="entry name" value="TRANSMEMBRANE PROTEIN"/>
    <property type="match status" value="1"/>
</dbReference>
<keyword evidence="5 6" id="KW-0472">Membrane</keyword>
<feature type="transmembrane region" description="Helical" evidence="6">
    <location>
        <begin position="251"/>
        <end position="280"/>
    </location>
</feature>
<evidence type="ECO:0000256" key="5">
    <source>
        <dbReference type="ARBA" id="ARBA00023136"/>
    </source>
</evidence>
<dbReference type="Pfam" id="PF01594">
    <property type="entry name" value="AI-2E_transport"/>
    <property type="match status" value="1"/>
</dbReference>
<feature type="transmembrane region" description="Helical" evidence="6">
    <location>
        <begin position="222"/>
        <end position="245"/>
    </location>
</feature>
<dbReference type="EMBL" id="UINC01008200">
    <property type="protein sequence ID" value="SVA36952.1"/>
    <property type="molecule type" value="Genomic_DNA"/>
</dbReference>
<dbReference type="PANTHER" id="PTHR21716:SF62">
    <property type="entry name" value="TRANSPORT PROTEIN YDBI-RELATED"/>
    <property type="match status" value="1"/>
</dbReference>
<feature type="transmembrane region" description="Helical" evidence="6">
    <location>
        <begin position="41"/>
        <end position="62"/>
    </location>
</feature>
<comment type="similarity">
    <text evidence="2">Belongs to the autoinducer-2 exporter (AI-2E) (TC 2.A.86) family.</text>
</comment>
<proteinExistence type="inferred from homology"/>
<organism evidence="7">
    <name type="scientific">marine metagenome</name>
    <dbReference type="NCBI Taxonomy" id="408172"/>
    <lineage>
        <taxon>unclassified sequences</taxon>
        <taxon>metagenomes</taxon>
        <taxon>ecological metagenomes</taxon>
    </lineage>
</organism>
<dbReference type="InterPro" id="IPR002549">
    <property type="entry name" value="AI-2E-like"/>
</dbReference>
<evidence type="ECO:0000256" key="6">
    <source>
        <dbReference type="SAM" id="Phobius"/>
    </source>
</evidence>
<evidence type="ECO:0000256" key="2">
    <source>
        <dbReference type="ARBA" id="ARBA00009773"/>
    </source>
</evidence>
<evidence type="ECO:0000313" key="7">
    <source>
        <dbReference type="EMBL" id="SVA36952.1"/>
    </source>
</evidence>
<evidence type="ECO:0000256" key="1">
    <source>
        <dbReference type="ARBA" id="ARBA00004141"/>
    </source>
</evidence>
<accession>A0A381V992</accession>
<feature type="transmembrane region" description="Helical" evidence="6">
    <location>
        <begin position="287"/>
        <end position="307"/>
    </location>
</feature>
<dbReference type="GO" id="GO:0055085">
    <property type="term" value="P:transmembrane transport"/>
    <property type="evidence" value="ECO:0007669"/>
    <property type="project" value="TreeGrafter"/>
</dbReference>
<gene>
    <name evidence="7" type="ORF">METZ01_LOCUS89806</name>
</gene>
<dbReference type="GO" id="GO:0016020">
    <property type="term" value="C:membrane"/>
    <property type="evidence" value="ECO:0007669"/>
    <property type="project" value="UniProtKB-SubCell"/>
</dbReference>
<protein>
    <recommendedName>
        <fullName evidence="8">AI-2E family transporter</fullName>
    </recommendedName>
</protein>
<comment type="subcellular location">
    <subcellularLocation>
        <location evidence="1">Membrane</location>
        <topology evidence="1">Multi-pass membrane protein</topology>
    </subcellularLocation>
</comment>
<keyword evidence="4 6" id="KW-1133">Transmembrane helix</keyword>